<evidence type="ECO:0000313" key="2">
    <source>
        <dbReference type="Proteomes" id="UP000036196"/>
    </source>
</evidence>
<dbReference type="PATRIC" id="fig|61647.15.peg.3719"/>
<name>A0A0J5L681_PLUGE</name>
<keyword evidence="2" id="KW-1185">Reference proteome</keyword>
<gene>
    <name evidence="1" type="ORF">ABW06_04420</name>
</gene>
<dbReference type="Pfam" id="PF07377">
    <property type="entry name" value="DUF1493"/>
    <property type="match status" value="1"/>
</dbReference>
<proteinExistence type="predicted"/>
<comment type="caution">
    <text evidence="1">The sequence shown here is derived from an EMBL/GenBank/DDBJ whole genome shotgun (WGS) entry which is preliminary data.</text>
</comment>
<protein>
    <submittedName>
        <fullName evidence="1">Acyl carrier protein</fullName>
    </submittedName>
</protein>
<dbReference type="InterPro" id="IPR010862">
    <property type="entry name" value="DUF1493"/>
</dbReference>
<accession>A0A0J5L681</accession>
<reference evidence="1 2" key="1">
    <citation type="submission" date="2015-05" db="EMBL/GenBank/DDBJ databases">
        <title>Genome sequences of Pluralibacter gergoviae.</title>
        <authorList>
            <person name="Greninger A.L."/>
            <person name="Miller S."/>
        </authorList>
    </citation>
    <scope>NUCLEOTIDE SEQUENCE [LARGE SCALE GENOMIC DNA]</scope>
    <source>
        <strain evidence="1 2">JS81F13</strain>
    </source>
</reference>
<dbReference type="EMBL" id="LDZF01000004">
    <property type="protein sequence ID" value="KMK15233.1"/>
    <property type="molecule type" value="Genomic_DNA"/>
</dbReference>
<dbReference type="RefSeq" id="WP_048278293.1">
    <property type="nucleotide sequence ID" value="NZ_LDZF01000004.1"/>
</dbReference>
<dbReference type="AlphaFoldDB" id="A0A0J5L681"/>
<dbReference type="Proteomes" id="UP000036196">
    <property type="component" value="Unassembled WGS sequence"/>
</dbReference>
<organism evidence="1 2">
    <name type="scientific">Pluralibacter gergoviae</name>
    <name type="common">Enterobacter gergoviae</name>
    <dbReference type="NCBI Taxonomy" id="61647"/>
    <lineage>
        <taxon>Bacteria</taxon>
        <taxon>Pseudomonadati</taxon>
        <taxon>Pseudomonadota</taxon>
        <taxon>Gammaproteobacteria</taxon>
        <taxon>Enterobacterales</taxon>
        <taxon>Enterobacteriaceae</taxon>
        <taxon>Pluralibacter</taxon>
    </lineage>
</organism>
<dbReference type="eggNOG" id="ENOG50320J4">
    <property type="taxonomic scope" value="Bacteria"/>
</dbReference>
<sequence length="116" mass="13302">MVNNVEQRVYAFVRPYAGTYLFKFKQVELTPETDLDSDLSLDELEAGELMDTFFDVFKVERGNFKIETYYPDVPVSWNLFKKTEPVPVPDFNIGMLIESAKAGRWLYGSPSEKSSG</sequence>
<evidence type="ECO:0000313" key="1">
    <source>
        <dbReference type="EMBL" id="KMK15233.1"/>
    </source>
</evidence>